<evidence type="ECO:0000313" key="2">
    <source>
        <dbReference type="EMBL" id="PTF65855.1"/>
    </source>
</evidence>
<proteinExistence type="predicted"/>
<dbReference type="RefSeq" id="WP_107523586.1">
    <property type="nucleotide sequence ID" value="NZ_PYZR01000106.1"/>
</dbReference>
<dbReference type="GO" id="GO:0006749">
    <property type="term" value="P:glutathione metabolic process"/>
    <property type="evidence" value="ECO:0007669"/>
    <property type="project" value="TreeGrafter"/>
</dbReference>
<dbReference type="AlphaFoldDB" id="A0A2T4LR95"/>
<sequence>MIEAQIQYAKLQAISRQMGENLQRISRSPLVSQNRAFATAIFTSDLKLAVQHQDEAEHLFALKDAVQQLFHSFSYDIAEGDIFITADPYNGGTRGQTMTMAAPLFHEGKLILFPAVRVQMTDLAGEYPGGLHPNAFEVWQESMRLTPVKLYRHGILQRDVQKFLLANSRVPTLYQSELEAMYSCLRSAQEQITSFFSEYGSQVADSIEEMLGYSRRRVIEHISQLPDTKMHAVVPFSSGEVEFSIRTSIQPKEEQLMIDFEGTSGQVELPLNTTLSAAKAFAVWPILAPLADELPFNEGVLDPFLIKAEAGSLLNPAFPAAVGFSTAVTGHFISAAIAKALNNGKAAETTYAEIHGPEPQGIFFPPFGKQKETEPLFLFPGYPESVHNWGPSGLFGNRNLNSAEELEFYYNFKMIKREMNDNQQMEVLLLNQGSDFNVNIIIPENKSEDYGTILIHSKGNTVRYEKSTAEQLVKMGDKIEFHYSRKGGNTNNE</sequence>
<evidence type="ECO:0000259" key="1">
    <source>
        <dbReference type="Pfam" id="PF02538"/>
    </source>
</evidence>
<dbReference type="GO" id="GO:0017168">
    <property type="term" value="F:5-oxoprolinase (ATP-hydrolyzing) activity"/>
    <property type="evidence" value="ECO:0007669"/>
    <property type="project" value="TreeGrafter"/>
</dbReference>
<dbReference type="PANTHER" id="PTHR11365:SF23">
    <property type="entry name" value="HYPOTHETICAL 5-OXOPROLINASE (EUROFUNG)-RELATED"/>
    <property type="match status" value="1"/>
</dbReference>
<dbReference type="InterPro" id="IPR003692">
    <property type="entry name" value="Hydantoinase_B"/>
</dbReference>
<dbReference type="PANTHER" id="PTHR11365">
    <property type="entry name" value="5-OXOPROLINASE RELATED"/>
    <property type="match status" value="1"/>
</dbReference>
<accession>A0A2T4LR95</accession>
<dbReference type="InterPro" id="IPR045079">
    <property type="entry name" value="Oxoprolinase-like"/>
</dbReference>
<gene>
    <name evidence="2" type="ORF">BUY34_09105</name>
</gene>
<name>A0A2T4LR95_9STAP</name>
<comment type="caution">
    <text evidence="2">The sequence shown here is derived from an EMBL/GenBank/DDBJ whole genome shotgun (WGS) entry which is preliminary data.</text>
</comment>
<protein>
    <submittedName>
        <fullName evidence="2">Methylhydantoinase</fullName>
    </submittedName>
</protein>
<reference evidence="2 3" key="1">
    <citation type="journal article" date="2016" name="Front. Microbiol.">
        <title>Comprehensive Phylogenetic Analysis of Bovine Non-aureus Staphylococci Species Based on Whole-Genome Sequencing.</title>
        <authorList>
            <person name="Naushad S."/>
            <person name="Barkema H.W."/>
            <person name="Luby C."/>
            <person name="Condas L.A."/>
            <person name="Nobrega D.B."/>
            <person name="Carson D.A."/>
            <person name="De Buck J."/>
        </authorList>
    </citation>
    <scope>NUCLEOTIDE SEQUENCE [LARGE SCALE GENOMIC DNA]</scope>
    <source>
        <strain evidence="2 3">SNUC 3829</strain>
    </source>
</reference>
<dbReference type="Proteomes" id="UP000241208">
    <property type="component" value="Unassembled WGS sequence"/>
</dbReference>
<dbReference type="EMBL" id="PYZR01000106">
    <property type="protein sequence ID" value="PTF65855.1"/>
    <property type="molecule type" value="Genomic_DNA"/>
</dbReference>
<organism evidence="2 3">
    <name type="scientific">Staphylococcus cohnii</name>
    <dbReference type="NCBI Taxonomy" id="29382"/>
    <lineage>
        <taxon>Bacteria</taxon>
        <taxon>Bacillati</taxon>
        <taxon>Bacillota</taxon>
        <taxon>Bacilli</taxon>
        <taxon>Bacillales</taxon>
        <taxon>Staphylococcaceae</taxon>
        <taxon>Staphylococcus</taxon>
        <taxon>Staphylococcus cohnii species complex</taxon>
    </lineage>
</organism>
<feature type="domain" description="Hydantoinase B/oxoprolinase" evidence="1">
    <location>
        <begin position="2"/>
        <end position="345"/>
    </location>
</feature>
<dbReference type="Pfam" id="PF02538">
    <property type="entry name" value="Hydantoinase_B"/>
    <property type="match status" value="1"/>
</dbReference>
<evidence type="ECO:0000313" key="3">
    <source>
        <dbReference type="Proteomes" id="UP000241208"/>
    </source>
</evidence>
<dbReference type="GO" id="GO:0005829">
    <property type="term" value="C:cytosol"/>
    <property type="evidence" value="ECO:0007669"/>
    <property type="project" value="TreeGrafter"/>
</dbReference>